<dbReference type="SUPFAM" id="SSF57997">
    <property type="entry name" value="Tropomyosin"/>
    <property type="match status" value="1"/>
</dbReference>
<dbReference type="SMART" id="SM00034">
    <property type="entry name" value="CLECT"/>
    <property type="match status" value="1"/>
</dbReference>
<dbReference type="PROSITE" id="PS00615">
    <property type="entry name" value="C_TYPE_LECTIN_1"/>
    <property type="match status" value="1"/>
</dbReference>
<dbReference type="InterPro" id="IPR016186">
    <property type="entry name" value="C-type_lectin-like/link_sf"/>
</dbReference>
<dbReference type="InterPro" id="IPR018378">
    <property type="entry name" value="C-type_lectin_CS"/>
</dbReference>
<keyword evidence="1" id="KW-0430">Lectin</keyword>
<evidence type="ECO:0000256" key="1">
    <source>
        <dbReference type="ARBA" id="ARBA00022734"/>
    </source>
</evidence>
<keyword evidence="2" id="KW-1015">Disulfide bond</keyword>
<name>A0AAJ8AYM0_LATCA</name>
<dbReference type="Pfam" id="PF00059">
    <property type="entry name" value="Lectin_C"/>
    <property type="match status" value="1"/>
</dbReference>
<dbReference type="PANTHER" id="PTHR22803">
    <property type="entry name" value="MANNOSE, PHOSPHOLIPASE, LECTIN RECEPTOR RELATED"/>
    <property type="match status" value="1"/>
</dbReference>
<dbReference type="PROSITE" id="PS50041">
    <property type="entry name" value="C_TYPE_LECTIN_2"/>
    <property type="match status" value="1"/>
</dbReference>
<dbReference type="SUPFAM" id="SSF56436">
    <property type="entry name" value="C-type lectin-like"/>
    <property type="match status" value="1"/>
</dbReference>
<dbReference type="InterPro" id="IPR016187">
    <property type="entry name" value="CTDL_fold"/>
</dbReference>
<evidence type="ECO:0000259" key="4">
    <source>
        <dbReference type="PROSITE" id="PS50041"/>
    </source>
</evidence>
<evidence type="ECO:0000256" key="2">
    <source>
        <dbReference type="ARBA" id="ARBA00023157"/>
    </source>
</evidence>
<feature type="domain" description="C-type lectin" evidence="4">
    <location>
        <begin position="165"/>
        <end position="279"/>
    </location>
</feature>
<dbReference type="InterPro" id="IPR001304">
    <property type="entry name" value="C-type_lectin-like"/>
</dbReference>
<evidence type="ECO:0000313" key="6">
    <source>
        <dbReference type="RefSeq" id="XP_050922980.1"/>
    </source>
</evidence>
<accession>A0AAJ8AYM0</accession>
<dbReference type="GO" id="GO:0030246">
    <property type="term" value="F:carbohydrate binding"/>
    <property type="evidence" value="ECO:0007669"/>
    <property type="project" value="UniProtKB-KW"/>
</dbReference>
<dbReference type="RefSeq" id="XP_050922980.1">
    <property type="nucleotide sequence ID" value="XM_051067023.1"/>
</dbReference>
<evidence type="ECO:0000313" key="5">
    <source>
        <dbReference type="Proteomes" id="UP000694890"/>
    </source>
</evidence>
<evidence type="ECO:0000256" key="3">
    <source>
        <dbReference type="SAM" id="Coils"/>
    </source>
</evidence>
<dbReference type="InterPro" id="IPR050111">
    <property type="entry name" value="C-type_lectin/snaclec_domain"/>
</dbReference>
<dbReference type="CDD" id="cd03590">
    <property type="entry name" value="CLECT_DC-SIGN_like"/>
    <property type="match status" value="1"/>
</dbReference>
<proteinExistence type="predicted"/>
<feature type="coiled-coil region" evidence="3">
    <location>
        <begin position="53"/>
        <end position="157"/>
    </location>
</feature>
<protein>
    <submittedName>
        <fullName evidence="6">CD209 antigen isoform X1</fullName>
    </submittedName>
</protein>
<organism evidence="5 6">
    <name type="scientific">Lates calcarifer</name>
    <name type="common">Barramundi</name>
    <name type="synonym">Holocentrus calcarifer</name>
    <dbReference type="NCBI Taxonomy" id="8187"/>
    <lineage>
        <taxon>Eukaryota</taxon>
        <taxon>Metazoa</taxon>
        <taxon>Chordata</taxon>
        <taxon>Craniata</taxon>
        <taxon>Vertebrata</taxon>
        <taxon>Euteleostomi</taxon>
        <taxon>Actinopterygii</taxon>
        <taxon>Neopterygii</taxon>
        <taxon>Teleostei</taxon>
        <taxon>Neoteleostei</taxon>
        <taxon>Acanthomorphata</taxon>
        <taxon>Carangaria</taxon>
        <taxon>Carangaria incertae sedis</taxon>
        <taxon>Centropomidae</taxon>
        <taxon>Lates</taxon>
    </lineage>
</organism>
<sequence length="284" mass="33619">MDNRYKPDASARMRKLYRLAGVSLGLLFILQAALNISLRLTFHVTTPDFKGIIKNLTEEREELKRELNISDAKTSDSETMIKNLTEESDEMKRKLNISDARTAHFKAMIKNLTEEREELKRKLNIFDARTAHFKAMIKNLTEEREELKRKLNIFDNYIQQRWVYFKHSFYYISSTTKSWQDSRNDCLQRGADLVIINSKEEQEFMRQFKQRTWIGLTDRETEGTWRWVDGTLLNTSYWATGEPNSYQGRDEDCGEIRFYGSENSWNDASCTSQKYWICEKTVAF</sequence>
<dbReference type="Proteomes" id="UP000694890">
    <property type="component" value="Unplaced"/>
</dbReference>
<keyword evidence="3" id="KW-0175">Coiled coil</keyword>
<dbReference type="Gene3D" id="3.10.100.10">
    <property type="entry name" value="Mannose-Binding Protein A, subunit A"/>
    <property type="match status" value="1"/>
</dbReference>
<dbReference type="InterPro" id="IPR033989">
    <property type="entry name" value="CD209-like_CTLD"/>
</dbReference>
<reference evidence="6" key="1">
    <citation type="submission" date="2025-08" db="UniProtKB">
        <authorList>
            <consortium name="RefSeq"/>
        </authorList>
    </citation>
    <scope>IDENTIFICATION</scope>
    <source>
        <tissue evidence="6">Brain</tissue>
    </source>
</reference>
<dbReference type="GeneID" id="108885753"/>
<dbReference type="AlphaFoldDB" id="A0AAJ8AYM0"/>
<gene>
    <name evidence="6" type="primary">LOC108885753</name>
</gene>